<dbReference type="InterPro" id="IPR002740">
    <property type="entry name" value="EVE_domain"/>
</dbReference>
<keyword evidence="3" id="KW-1185">Reference proteome</keyword>
<dbReference type="AlphaFoldDB" id="A0A5E4PIG2"/>
<accession>A0A5E4PIG2</accession>
<name>A0A5E4PIG2_9COXI</name>
<protein>
    <recommendedName>
        <fullName evidence="1">EVE domain-containing protein</fullName>
    </recommendedName>
</protein>
<dbReference type="EMBL" id="LR699119">
    <property type="protein sequence ID" value="VVC76839.1"/>
    <property type="molecule type" value="Genomic_DNA"/>
</dbReference>
<organism evidence="2 3">
    <name type="scientific">Aquicella siphonis</name>
    <dbReference type="NCBI Taxonomy" id="254247"/>
    <lineage>
        <taxon>Bacteria</taxon>
        <taxon>Pseudomonadati</taxon>
        <taxon>Pseudomonadota</taxon>
        <taxon>Gammaproteobacteria</taxon>
        <taxon>Legionellales</taxon>
        <taxon>Coxiellaceae</taxon>
        <taxon>Aquicella</taxon>
    </lineage>
</organism>
<dbReference type="PANTHER" id="PTHR14087">
    <property type="entry name" value="THYMOCYTE NUCLEAR PROTEIN 1"/>
    <property type="match status" value="1"/>
</dbReference>
<dbReference type="KEGG" id="asip:AQUSIP_21660"/>
<dbReference type="SUPFAM" id="SSF88697">
    <property type="entry name" value="PUA domain-like"/>
    <property type="match status" value="1"/>
</dbReference>
<gene>
    <name evidence="2" type="ORF">AQUSIP_21660</name>
</gene>
<evidence type="ECO:0000313" key="2">
    <source>
        <dbReference type="EMBL" id="VVC76839.1"/>
    </source>
</evidence>
<evidence type="ECO:0000313" key="3">
    <source>
        <dbReference type="Proteomes" id="UP000324194"/>
    </source>
</evidence>
<dbReference type="Proteomes" id="UP000324194">
    <property type="component" value="Chromosome 1"/>
</dbReference>
<dbReference type="InterPro" id="IPR052181">
    <property type="entry name" value="5hmC_binding"/>
</dbReference>
<evidence type="ECO:0000259" key="1">
    <source>
        <dbReference type="Pfam" id="PF01878"/>
    </source>
</evidence>
<sequence>MVRNGYPDFTAWDINSDHYDSGSTPDQPRWYMVDVKLVEKFQALVTLEEMKRHPKLKDMMILRKGNRLSITPVTSEEWKVITSLAAKR</sequence>
<dbReference type="PANTHER" id="PTHR14087:SF7">
    <property type="entry name" value="THYMOCYTE NUCLEAR PROTEIN 1"/>
    <property type="match status" value="1"/>
</dbReference>
<proteinExistence type="predicted"/>
<feature type="domain" description="EVE" evidence="1">
    <location>
        <begin position="2"/>
        <end position="83"/>
    </location>
</feature>
<reference evidence="2 3" key="1">
    <citation type="submission" date="2019-08" db="EMBL/GenBank/DDBJ databases">
        <authorList>
            <person name="Guy L."/>
        </authorList>
    </citation>
    <scope>NUCLEOTIDE SEQUENCE [LARGE SCALE GENOMIC DNA]</scope>
    <source>
        <strain evidence="2 3">SGT-108</strain>
    </source>
</reference>
<dbReference type="Gene3D" id="3.10.590.10">
    <property type="entry name" value="ph1033 like domains"/>
    <property type="match status" value="1"/>
</dbReference>
<dbReference type="Pfam" id="PF01878">
    <property type="entry name" value="EVE"/>
    <property type="match status" value="1"/>
</dbReference>
<dbReference type="InterPro" id="IPR015947">
    <property type="entry name" value="PUA-like_sf"/>
</dbReference>